<dbReference type="SUPFAM" id="SSF109635">
    <property type="entry name" value="DnaK suppressor protein DksA, alpha-hairpin domain"/>
    <property type="match status" value="1"/>
</dbReference>
<keyword evidence="3 5" id="KW-0863">Zinc-finger</keyword>
<accession>A0A1M6N4I9</accession>
<sequence length="157" mass="18322">MSEGTTATDTSRIEGADMKAENFLPDDYRPAEDEPFMNDRQVEYFRRKLSDWRVELLDDSRDTIEALQEGTRSIPDVADRASEETDRALELRTRDRQRKLVAKIDSAMRRIDEGEYGYCEVTGEPISLKRLDARPIATMSLEAQERHERREKVHRDD</sequence>
<dbReference type="PROSITE" id="PS01102">
    <property type="entry name" value="ZF_DKSA_1"/>
    <property type="match status" value="1"/>
</dbReference>
<dbReference type="EMBL" id="FQZQ01000015">
    <property type="protein sequence ID" value="SHJ90620.1"/>
    <property type="molecule type" value="Genomic_DNA"/>
</dbReference>
<dbReference type="GO" id="GO:0005737">
    <property type="term" value="C:cytoplasm"/>
    <property type="evidence" value="ECO:0007669"/>
    <property type="project" value="UniProtKB-SubCell"/>
</dbReference>
<feature type="zinc finger region" description="dksA C4-type" evidence="6">
    <location>
        <begin position="119"/>
        <end position="143"/>
    </location>
</feature>
<dbReference type="Gene3D" id="1.20.120.910">
    <property type="entry name" value="DksA, coiled-coil domain"/>
    <property type="match status" value="1"/>
</dbReference>
<dbReference type="Proteomes" id="UP000183982">
    <property type="component" value="Unassembled WGS sequence"/>
</dbReference>
<evidence type="ECO:0000256" key="5">
    <source>
        <dbReference type="HAMAP-Rule" id="MF_00926"/>
    </source>
</evidence>
<comment type="caution">
    <text evidence="5">Lacks conserved residue(s) required for the propagation of feature annotation.</text>
</comment>
<feature type="compositionally biased region" description="Basic and acidic residues" evidence="7">
    <location>
        <begin position="11"/>
        <end position="32"/>
    </location>
</feature>
<dbReference type="InterPro" id="IPR048489">
    <property type="entry name" value="DksA_N"/>
</dbReference>
<gene>
    <name evidence="5" type="primary">dksA</name>
    <name evidence="10" type="ORF">SAMN05444000_11541</name>
</gene>
<dbReference type="Pfam" id="PF01258">
    <property type="entry name" value="zf-dskA_traR"/>
    <property type="match status" value="1"/>
</dbReference>
<protein>
    <recommendedName>
        <fullName evidence="5">RNA polymerase-binding transcription factor DksA</fullName>
    </recommendedName>
</protein>
<feature type="domain" description="DnaK suppressor protein DksA N-terminal" evidence="9">
    <location>
        <begin position="41"/>
        <end position="111"/>
    </location>
</feature>
<evidence type="ECO:0000259" key="8">
    <source>
        <dbReference type="Pfam" id="PF01258"/>
    </source>
</evidence>
<comment type="subcellular location">
    <subcellularLocation>
        <location evidence="5">Cytoplasm</location>
    </subcellularLocation>
</comment>
<keyword evidence="4 5" id="KW-0862">Zinc</keyword>
<feature type="region of interest" description="Disordered" evidence="7">
    <location>
        <begin position="1"/>
        <end position="35"/>
    </location>
</feature>
<keyword evidence="1 5" id="KW-0963">Cytoplasm</keyword>
<evidence type="ECO:0000313" key="11">
    <source>
        <dbReference type="Proteomes" id="UP000183982"/>
    </source>
</evidence>
<dbReference type="GO" id="GO:0010468">
    <property type="term" value="P:regulation of gene expression"/>
    <property type="evidence" value="ECO:0007669"/>
    <property type="project" value="UniProtKB-UniRule"/>
</dbReference>
<comment type="similarity">
    <text evidence="5">Belongs to the DksA family.</text>
</comment>
<dbReference type="NCBIfam" id="TIGR02420">
    <property type="entry name" value="dksA"/>
    <property type="match status" value="1"/>
</dbReference>
<dbReference type="Pfam" id="PF21157">
    <property type="entry name" value="DksA_N"/>
    <property type="match status" value="1"/>
</dbReference>
<dbReference type="STRING" id="1470563.SAMN05444000_11541"/>
<organism evidence="10 11">
    <name type="scientific">Shimia gijangensis</name>
    <dbReference type="NCBI Taxonomy" id="1470563"/>
    <lineage>
        <taxon>Bacteria</taxon>
        <taxon>Pseudomonadati</taxon>
        <taxon>Pseudomonadota</taxon>
        <taxon>Alphaproteobacteria</taxon>
        <taxon>Rhodobacterales</taxon>
        <taxon>Roseobacteraceae</taxon>
    </lineage>
</organism>
<dbReference type="InterPro" id="IPR020458">
    <property type="entry name" value="Znf_DskA_TraR_CS"/>
</dbReference>
<keyword evidence="11" id="KW-1185">Reference proteome</keyword>
<dbReference type="HAMAP" id="MF_00926">
    <property type="entry name" value="DksA"/>
    <property type="match status" value="1"/>
</dbReference>
<feature type="compositionally biased region" description="Polar residues" evidence="7">
    <location>
        <begin position="1"/>
        <end position="10"/>
    </location>
</feature>
<dbReference type="InterPro" id="IPR037187">
    <property type="entry name" value="DnaK_N"/>
</dbReference>
<evidence type="ECO:0000256" key="2">
    <source>
        <dbReference type="ARBA" id="ARBA00022723"/>
    </source>
</evidence>
<comment type="function">
    <text evidence="5">Transcription factor that acts by binding directly to the RNA polymerase (RNAP). Required for negative regulation of rRNA expression and positive regulation of several amino acid biosynthesis promoters.</text>
</comment>
<comment type="subunit">
    <text evidence="5">Interacts directly with the RNA polymerase.</text>
</comment>
<dbReference type="PANTHER" id="PTHR33823">
    <property type="entry name" value="RNA POLYMERASE-BINDING TRANSCRIPTION FACTOR DKSA-RELATED"/>
    <property type="match status" value="1"/>
</dbReference>
<dbReference type="PANTHER" id="PTHR33823:SF2">
    <property type="entry name" value="RNA POLYMERASE-BINDING TRANSCRIPTION FACTOR DKSA"/>
    <property type="match status" value="1"/>
</dbReference>
<name>A0A1M6N4I9_9RHOB</name>
<proteinExistence type="inferred from homology"/>
<dbReference type="PROSITE" id="PS51128">
    <property type="entry name" value="ZF_DKSA_2"/>
    <property type="match status" value="1"/>
</dbReference>
<evidence type="ECO:0000259" key="9">
    <source>
        <dbReference type="Pfam" id="PF21157"/>
    </source>
</evidence>
<evidence type="ECO:0000256" key="6">
    <source>
        <dbReference type="PROSITE-ProRule" id="PRU00510"/>
    </source>
</evidence>
<dbReference type="OrthoDB" id="9803742at2"/>
<dbReference type="AlphaFoldDB" id="A0A1M6N4I9"/>
<feature type="domain" description="Zinc finger DksA/TraR C4-type" evidence="8">
    <location>
        <begin position="114"/>
        <end position="149"/>
    </location>
</feature>
<dbReference type="InterPro" id="IPR000962">
    <property type="entry name" value="Znf_DskA_TraR"/>
</dbReference>
<dbReference type="SUPFAM" id="SSF57716">
    <property type="entry name" value="Glucocorticoid receptor-like (DNA-binding domain)"/>
    <property type="match status" value="1"/>
</dbReference>
<evidence type="ECO:0000313" key="10">
    <source>
        <dbReference type="EMBL" id="SHJ90620.1"/>
    </source>
</evidence>
<evidence type="ECO:0000256" key="3">
    <source>
        <dbReference type="ARBA" id="ARBA00022771"/>
    </source>
</evidence>
<evidence type="ECO:0000256" key="4">
    <source>
        <dbReference type="ARBA" id="ARBA00022833"/>
    </source>
</evidence>
<dbReference type="GO" id="GO:0008270">
    <property type="term" value="F:zinc ion binding"/>
    <property type="evidence" value="ECO:0007669"/>
    <property type="project" value="UniProtKB-UniRule"/>
</dbReference>
<dbReference type="InterPro" id="IPR012784">
    <property type="entry name" value="DksA_RNA_pol-bd"/>
</dbReference>
<reference evidence="11" key="1">
    <citation type="submission" date="2016-11" db="EMBL/GenBank/DDBJ databases">
        <authorList>
            <person name="Varghese N."/>
            <person name="Submissions S."/>
        </authorList>
    </citation>
    <scope>NUCLEOTIDE SEQUENCE [LARGE SCALE GENOMIC DNA]</scope>
    <source>
        <strain evidence="11">DSM 100564</strain>
    </source>
</reference>
<keyword evidence="2 5" id="KW-0479">Metal-binding</keyword>
<evidence type="ECO:0000256" key="7">
    <source>
        <dbReference type="SAM" id="MobiDB-lite"/>
    </source>
</evidence>
<evidence type="ECO:0000256" key="1">
    <source>
        <dbReference type="ARBA" id="ARBA00022490"/>
    </source>
</evidence>
<dbReference type="RefSeq" id="WP_073253700.1">
    <property type="nucleotide sequence ID" value="NZ_FQZQ01000015.1"/>
</dbReference>